<dbReference type="RefSeq" id="XP_010449488.1">
    <property type="nucleotide sequence ID" value="XM_010451186.2"/>
</dbReference>
<evidence type="ECO:0000256" key="1">
    <source>
        <dbReference type="SAM" id="MobiDB-lite"/>
    </source>
</evidence>
<name>A0ABM0V1N8_CAMSA</name>
<dbReference type="RefSeq" id="XP_010449489.1">
    <property type="nucleotide sequence ID" value="XM_010451187.2"/>
</dbReference>
<gene>
    <name evidence="3 4" type="primary">LOC104731713</name>
</gene>
<dbReference type="GeneID" id="104731713"/>
<feature type="compositionally biased region" description="Acidic residues" evidence="1">
    <location>
        <begin position="95"/>
        <end position="111"/>
    </location>
</feature>
<keyword evidence="2" id="KW-1185">Reference proteome</keyword>
<protein>
    <submittedName>
        <fullName evidence="3 4">Uncharacterized protein LOC104731713</fullName>
    </submittedName>
</protein>
<organism evidence="2 3">
    <name type="scientific">Camelina sativa</name>
    <name type="common">False flax</name>
    <name type="synonym">Myagrum sativum</name>
    <dbReference type="NCBI Taxonomy" id="90675"/>
    <lineage>
        <taxon>Eukaryota</taxon>
        <taxon>Viridiplantae</taxon>
        <taxon>Streptophyta</taxon>
        <taxon>Embryophyta</taxon>
        <taxon>Tracheophyta</taxon>
        <taxon>Spermatophyta</taxon>
        <taxon>Magnoliopsida</taxon>
        <taxon>eudicotyledons</taxon>
        <taxon>Gunneridae</taxon>
        <taxon>Pentapetalae</taxon>
        <taxon>rosids</taxon>
        <taxon>malvids</taxon>
        <taxon>Brassicales</taxon>
        <taxon>Brassicaceae</taxon>
        <taxon>Camelineae</taxon>
        <taxon>Camelina</taxon>
    </lineage>
</organism>
<accession>A0ABM0V1N8</accession>
<feature type="compositionally biased region" description="Polar residues" evidence="1">
    <location>
        <begin position="352"/>
        <end position="374"/>
    </location>
</feature>
<dbReference type="Proteomes" id="UP000694864">
    <property type="component" value="Chromosome 12"/>
</dbReference>
<reference evidence="3 4" key="3">
    <citation type="submission" date="2025-05" db="UniProtKB">
        <authorList>
            <consortium name="RefSeq"/>
        </authorList>
    </citation>
    <scope>IDENTIFICATION</scope>
    <source>
        <tissue evidence="3 4">Leaf</tissue>
    </source>
</reference>
<sequence>MEGRKLNLYAPLPSIRRIPSFIERSSELGNTKTKITRPVLRSCPSTKQETPVFVLPDQSFYHLTESASVPFVWEQSPGKPKDDMATLIQESGLLETDEDEEDDEDEDEDLDTVPSNGSFSVNCSTSGVSEIEKNGEKSDGDDEKKSRESLDLMMSRFLPAAKAMACQIHQKHQSSYNSSEQKQITQTKEALVIRQRSQLVSEHEHFAIVQSLYDDLNIDDDDDDEDDDDDDDDDDDYGDDDHKICPNVTKKACGFLPRLCAKNSFKFLNPVPLDSVSSNRSMKHSSGEQTGLPNWSTRRLSGFISPYRTSCSDSGFLGTPEKPTESFKRLNRGISKSQELYPTRTRREIHPNYSNSGEIRTFRNSVSTPSRNQRTTIPDSRFLVEEVNRRRINNRSGNLLKSSPDYTPEISPPPLPETPSRSWLRRTLLPPVNPRPYGVVLSQVGNKKLDQEVLESTKWETIVKTSYVHNDHARYSQELIVHPSSRQQNT</sequence>
<feature type="compositionally biased region" description="Polar residues" evidence="1">
    <location>
        <begin position="396"/>
        <end position="405"/>
    </location>
</feature>
<dbReference type="PANTHER" id="PTHR33671">
    <property type="entry name" value="N-METHYLTRANSFERASE, PUTATIVE (DUF688)-RELATED"/>
    <property type="match status" value="1"/>
</dbReference>
<evidence type="ECO:0000313" key="4">
    <source>
        <dbReference type="RefSeq" id="XP_010449489.1"/>
    </source>
</evidence>
<dbReference type="InterPro" id="IPR007789">
    <property type="entry name" value="DUF688"/>
</dbReference>
<feature type="compositionally biased region" description="Polar residues" evidence="1">
    <location>
        <begin position="113"/>
        <end position="128"/>
    </location>
</feature>
<feature type="region of interest" description="Disordered" evidence="1">
    <location>
        <begin position="216"/>
        <end position="243"/>
    </location>
</feature>
<feature type="region of interest" description="Disordered" evidence="1">
    <location>
        <begin position="93"/>
        <end position="147"/>
    </location>
</feature>
<feature type="compositionally biased region" description="Basic and acidic residues" evidence="1">
    <location>
        <begin position="130"/>
        <end position="147"/>
    </location>
</feature>
<feature type="region of interest" description="Disordered" evidence="1">
    <location>
        <begin position="349"/>
        <end position="374"/>
    </location>
</feature>
<evidence type="ECO:0000313" key="3">
    <source>
        <dbReference type="RefSeq" id="XP_010449488.1"/>
    </source>
</evidence>
<dbReference type="PANTHER" id="PTHR33671:SF10">
    <property type="entry name" value="DUF3741 DOMAIN-CONTAINING PROTEIN"/>
    <property type="match status" value="1"/>
</dbReference>
<feature type="compositionally biased region" description="Acidic residues" evidence="1">
    <location>
        <begin position="216"/>
        <end position="239"/>
    </location>
</feature>
<proteinExistence type="predicted"/>
<reference evidence="2" key="2">
    <citation type="journal article" date="2014" name="Nat. Commun.">
        <title>The emerging biofuel crop Camelina sativa retains a highly undifferentiated hexaploid genome structure.</title>
        <authorList>
            <person name="Kagale S."/>
            <person name="Koh C."/>
            <person name="Nixon J."/>
            <person name="Bollina V."/>
            <person name="Clarke W.E."/>
            <person name="Tuteja R."/>
            <person name="Spillane C."/>
            <person name="Robinson S.J."/>
            <person name="Links M.G."/>
            <person name="Clarke C."/>
            <person name="Higgins E.E."/>
            <person name="Huebert T."/>
            <person name="Sharpe A.G."/>
            <person name="Parkin I.A."/>
        </authorList>
    </citation>
    <scope>NUCLEOTIDE SEQUENCE [LARGE SCALE GENOMIC DNA]</scope>
    <source>
        <strain evidence="2">r\DH55</strain>
    </source>
</reference>
<dbReference type="Pfam" id="PF05097">
    <property type="entry name" value="DUF688"/>
    <property type="match status" value="1"/>
</dbReference>
<reference evidence="2" key="1">
    <citation type="journal article" date="1997" name="Nucleic Acids Res.">
        <title>tRNAscan-SE: a program for improved detection of transfer RNA genes in genomic sequence.</title>
        <authorList>
            <person name="Lowe T.M."/>
            <person name="Eddy S.R."/>
        </authorList>
    </citation>
    <scope>NUCLEOTIDE SEQUENCE [LARGE SCALE GENOMIC DNA]</scope>
    <source>
        <strain evidence="2">r\DH55</strain>
    </source>
</reference>
<evidence type="ECO:0000313" key="2">
    <source>
        <dbReference type="Proteomes" id="UP000694864"/>
    </source>
</evidence>
<feature type="region of interest" description="Disordered" evidence="1">
    <location>
        <begin position="396"/>
        <end position="421"/>
    </location>
</feature>